<gene>
    <name evidence="1" type="ORF">DNG_06780</name>
</gene>
<protein>
    <recommendedName>
        <fullName evidence="3">F-box domain-containing protein</fullName>
    </recommendedName>
</protein>
<organism evidence="1 2">
    <name type="scientific">Cephalotrichum gorgonifer</name>
    <dbReference type="NCBI Taxonomy" id="2041049"/>
    <lineage>
        <taxon>Eukaryota</taxon>
        <taxon>Fungi</taxon>
        <taxon>Dikarya</taxon>
        <taxon>Ascomycota</taxon>
        <taxon>Pezizomycotina</taxon>
        <taxon>Sordariomycetes</taxon>
        <taxon>Hypocreomycetidae</taxon>
        <taxon>Microascales</taxon>
        <taxon>Microascaceae</taxon>
        <taxon>Cephalotrichum</taxon>
    </lineage>
</organism>
<keyword evidence="2" id="KW-1185">Reference proteome</keyword>
<dbReference type="AlphaFoldDB" id="A0AAE8SXM4"/>
<name>A0AAE8SXM4_9PEZI</name>
<sequence length="452" mass="49902">MLEGLIPELFDEIVALLDLPDLYPLRLASRRLEQRSRAAFSILAFSEITTDLSRASISRLSRIASSRFAPAVLRLHVGDWGGHREKSPWGRDAPYGKEGHWPRLESGAVSPGSALAAEFSAAISRFPNCAAATVTDELVRIVRHPSDVGPERCLSSPDAAELVLRAYSSSAPGAPPLRSFRVLIRRDLDWWLPGSITAATVASARQALAGHLRELVLKSSGPEPDDWLNQTLDLATASPSLVTLRLLFGDLVREGGELVAGYRLGERLEGFAPPLEHLTLGGLAMREADLLCLLSQWSDTLETLAFYHMKLSPGIWTGVLQNLHDKPFNRLRRFSMQRCLDGDDRATTAFCPLWKARKELQESCDGEFEFRFSRTNGRGRRELHIAGVLFEPRRGAPGMGLGLRAMMEYSHRPSVEPGVTPPCAPDQDIRVCGPTSDSYTRWTGLGPEYRSP</sequence>
<evidence type="ECO:0000313" key="1">
    <source>
        <dbReference type="EMBL" id="SPO04097.1"/>
    </source>
</evidence>
<comment type="caution">
    <text evidence="1">The sequence shown here is derived from an EMBL/GenBank/DDBJ whole genome shotgun (WGS) entry which is preliminary data.</text>
</comment>
<accession>A0AAE8SXM4</accession>
<evidence type="ECO:0000313" key="2">
    <source>
        <dbReference type="Proteomes" id="UP001187682"/>
    </source>
</evidence>
<reference evidence="1" key="1">
    <citation type="submission" date="2018-03" db="EMBL/GenBank/DDBJ databases">
        <authorList>
            <person name="Guldener U."/>
        </authorList>
    </citation>
    <scope>NUCLEOTIDE SEQUENCE</scope>
</reference>
<evidence type="ECO:0008006" key="3">
    <source>
        <dbReference type="Google" id="ProtNLM"/>
    </source>
</evidence>
<dbReference type="EMBL" id="ONZQ02000009">
    <property type="protein sequence ID" value="SPO04097.1"/>
    <property type="molecule type" value="Genomic_DNA"/>
</dbReference>
<proteinExistence type="predicted"/>
<dbReference type="Proteomes" id="UP001187682">
    <property type="component" value="Unassembled WGS sequence"/>
</dbReference>